<reference evidence="1" key="1">
    <citation type="submission" date="2020-08" db="EMBL/GenBank/DDBJ databases">
        <title>Multicomponent nature underlies the extraordinary mechanical properties of spider dragline silk.</title>
        <authorList>
            <person name="Kono N."/>
            <person name="Nakamura H."/>
            <person name="Mori M."/>
            <person name="Yoshida Y."/>
            <person name="Ohtoshi R."/>
            <person name="Malay A.D."/>
            <person name="Moran D.A.P."/>
            <person name="Tomita M."/>
            <person name="Numata K."/>
            <person name="Arakawa K."/>
        </authorList>
    </citation>
    <scope>NUCLEOTIDE SEQUENCE</scope>
</reference>
<dbReference type="Proteomes" id="UP000886998">
    <property type="component" value="Unassembled WGS sequence"/>
</dbReference>
<accession>A0A8X6YFR4</accession>
<sequence length="107" mass="12098">MTPHFDVGKGLKNHFANWNDARSEVSSNRNKMAIQKATLPQCDTSKRYFQGNNHSFRHPLFKITASITGGSLSKSGDVTKTAFEVRSFIGFGHSTGFLWRQKHIIDR</sequence>
<organism evidence="1 2">
    <name type="scientific">Trichonephila inaurata madagascariensis</name>
    <dbReference type="NCBI Taxonomy" id="2747483"/>
    <lineage>
        <taxon>Eukaryota</taxon>
        <taxon>Metazoa</taxon>
        <taxon>Ecdysozoa</taxon>
        <taxon>Arthropoda</taxon>
        <taxon>Chelicerata</taxon>
        <taxon>Arachnida</taxon>
        <taxon>Araneae</taxon>
        <taxon>Araneomorphae</taxon>
        <taxon>Entelegynae</taxon>
        <taxon>Araneoidea</taxon>
        <taxon>Nephilidae</taxon>
        <taxon>Trichonephila</taxon>
        <taxon>Trichonephila inaurata</taxon>
    </lineage>
</organism>
<protein>
    <submittedName>
        <fullName evidence="1">Uncharacterized protein</fullName>
    </submittedName>
</protein>
<dbReference type="AlphaFoldDB" id="A0A8X6YFR4"/>
<proteinExistence type="predicted"/>
<dbReference type="EMBL" id="BMAV01017862">
    <property type="protein sequence ID" value="GFY69868.1"/>
    <property type="molecule type" value="Genomic_DNA"/>
</dbReference>
<evidence type="ECO:0000313" key="1">
    <source>
        <dbReference type="EMBL" id="GFY69868.1"/>
    </source>
</evidence>
<evidence type="ECO:0000313" key="2">
    <source>
        <dbReference type="Proteomes" id="UP000886998"/>
    </source>
</evidence>
<comment type="caution">
    <text evidence="1">The sequence shown here is derived from an EMBL/GenBank/DDBJ whole genome shotgun (WGS) entry which is preliminary data.</text>
</comment>
<gene>
    <name evidence="1" type="ORF">TNIN_24001</name>
</gene>
<keyword evidence="2" id="KW-1185">Reference proteome</keyword>
<name>A0A8X6YFR4_9ARAC</name>